<dbReference type="PANTHER" id="PTHR34883">
    <property type="entry name" value="SERINE-RICH PROTEIN, PUTATIVE-RELATED-RELATED"/>
    <property type="match status" value="1"/>
</dbReference>
<comment type="caution">
    <text evidence="2">The sequence shown here is derived from an EMBL/GenBank/DDBJ whole genome shotgun (WGS) entry which is preliminary data.</text>
</comment>
<evidence type="ECO:0000256" key="1">
    <source>
        <dbReference type="SAM" id="SignalP"/>
    </source>
</evidence>
<feature type="chain" id="PRO_5042499544" description="Extracellular serine-rich protein" evidence="1">
    <location>
        <begin position="19"/>
        <end position="181"/>
    </location>
</feature>
<feature type="signal peptide" evidence="1">
    <location>
        <begin position="1"/>
        <end position="18"/>
    </location>
</feature>
<dbReference type="InterPro" id="IPR008972">
    <property type="entry name" value="Cupredoxin"/>
</dbReference>
<evidence type="ECO:0008006" key="4">
    <source>
        <dbReference type="Google" id="ProtNLM"/>
    </source>
</evidence>
<dbReference type="AlphaFoldDB" id="A0AAJ0C4Q3"/>
<dbReference type="RefSeq" id="XP_060286322.1">
    <property type="nucleotide sequence ID" value="XM_060432391.1"/>
</dbReference>
<gene>
    <name evidence="2" type="ORF">QBC33DRAFT_609469</name>
</gene>
<sequence>MFSKTLVVLAAALSIASAAPTGTTNSGPSTTVSRTGTTHSVVAGRAGLHFDPENVVAEIGDVVEFHYTPKNHSVVQSSFAQPCQPLNAASFFSGFFPTAEGQNPEVFQIVVEDKNPIWYYCGQTAGSHCQNGMGGVINQNFNSANTLAKYKELAANTGVSVNPPSIQGGARIANPNPLSGF</sequence>
<protein>
    <recommendedName>
        <fullName evidence="4">Extracellular serine-rich protein</fullName>
    </recommendedName>
</protein>
<dbReference type="CDD" id="cd00920">
    <property type="entry name" value="Cupredoxin"/>
    <property type="match status" value="1"/>
</dbReference>
<dbReference type="EMBL" id="MU839001">
    <property type="protein sequence ID" value="KAK1770109.1"/>
    <property type="molecule type" value="Genomic_DNA"/>
</dbReference>
<evidence type="ECO:0000313" key="3">
    <source>
        <dbReference type="Proteomes" id="UP001244011"/>
    </source>
</evidence>
<dbReference type="Proteomes" id="UP001244011">
    <property type="component" value="Unassembled WGS sequence"/>
</dbReference>
<keyword evidence="1" id="KW-0732">Signal</keyword>
<dbReference type="Gene3D" id="2.60.40.420">
    <property type="entry name" value="Cupredoxins - blue copper proteins"/>
    <property type="match status" value="1"/>
</dbReference>
<dbReference type="GeneID" id="85315578"/>
<name>A0AAJ0C4Q3_9PEZI</name>
<dbReference type="PANTHER" id="PTHR34883:SF15">
    <property type="entry name" value="EXTRACELLULAR SERINE-RICH PROTEIN"/>
    <property type="match status" value="1"/>
</dbReference>
<dbReference type="SUPFAM" id="SSF49503">
    <property type="entry name" value="Cupredoxins"/>
    <property type="match status" value="1"/>
</dbReference>
<proteinExistence type="predicted"/>
<accession>A0AAJ0C4Q3</accession>
<organism evidence="2 3">
    <name type="scientific">Phialemonium atrogriseum</name>
    <dbReference type="NCBI Taxonomy" id="1093897"/>
    <lineage>
        <taxon>Eukaryota</taxon>
        <taxon>Fungi</taxon>
        <taxon>Dikarya</taxon>
        <taxon>Ascomycota</taxon>
        <taxon>Pezizomycotina</taxon>
        <taxon>Sordariomycetes</taxon>
        <taxon>Sordariomycetidae</taxon>
        <taxon>Cephalothecales</taxon>
        <taxon>Cephalothecaceae</taxon>
        <taxon>Phialemonium</taxon>
    </lineage>
</organism>
<dbReference type="InterPro" id="IPR052953">
    <property type="entry name" value="Ser-rich/MCO-related"/>
</dbReference>
<keyword evidence="3" id="KW-1185">Reference proteome</keyword>
<reference evidence="2" key="1">
    <citation type="submission" date="2023-06" db="EMBL/GenBank/DDBJ databases">
        <title>Genome-scale phylogeny and comparative genomics of the fungal order Sordariales.</title>
        <authorList>
            <consortium name="Lawrence Berkeley National Laboratory"/>
            <person name="Hensen N."/>
            <person name="Bonometti L."/>
            <person name="Westerberg I."/>
            <person name="Brannstrom I.O."/>
            <person name="Guillou S."/>
            <person name="Cros-Aarteil S."/>
            <person name="Calhoun S."/>
            <person name="Haridas S."/>
            <person name="Kuo A."/>
            <person name="Mondo S."/>
            <person name="Pangilinan J."/>
            <person name="Riley R."/>
            <person name="Labutti K."/>
            <person name="Andreopoulos B."/>
            <person name="Lipzen A."/>
            <person name="Chen C."/>
            <person name="Yanf M."/>
            <person name="Daum C."/>
            <person name="Ng V."/>
            <person name="Clum A."/>
            <person name="Steindorff A."/>
            <person name="Ohm R."/>
            <person name="Martin F."/>
            <person name="Silar P."/>
            <person name="Natvig D."/>
            <person name="Lalanne C."/>
            <person name="Gautier V."/>
            <person name="Ament-Velasquez S.L."/>
            <person name="Kruys A."/>
            <person name="Hutchinson M.I."/>
            <person name="Powell A.J."/>
            <person name="Barry K."/>
            <person name="Miller A.N."/>
            <person name="Grigoriev I.V."/>
            <person name="Debuchy R."/>
            <person name="Gladieux P."/>
            <person name="Thoren M.H."/>
            <person name="Johannesson H."/>
        </authorList>
    </citation>
    <scope>NUCLEOTIDE SEQUENCE</scope>
    <source>
        <strain evidence="2">8032-3</strain>
    </source>
</reference>
<evidence type="ECO:0000313" key="2">
    <source>
        <dbReference type="EMBL" id="KAK1770109.1"/>
    </source>
</evidence>